<keyword evidence="6" id="KW-1185">Reference proteome</keyword>
<evidence type="ECO:0000256" key="4">
    <source>
        <dbReference type="SAM" id="Coils"/>
    </source>
</evidence>
<dbReference type="GO" id="GO:0051213">
    <property type="term" value="F:dioxygenase activity"/>
    <property type="evidence" value="ECO:0007669"/>
    <property type="project" value="UniProtKB-KW"/>
</dbReference>
<evidence type="ECO:0000256" key="1">
    <source>
        <dbReference type="ARBA" id="ARBA00022630"/>
    </source>
</evidence>
<dbReference type="EMBL" id="QVNQ01000007">
    <property type="protein sequence ID" value="RFS82954.1"/>
    <property type="molecule type" value="Genomic_DNA"/>
</dbReference>
<dbReference type="AlphaFoldDB" id="A0A372GC38"/>
<dbReference type="OrthoDB" id="9778912at2"/>
<gene>
    <name evidence="5" type="ORF">D0T12_22385</name>
</gene>
<organism evidence="5 6">
    <name type="scientific">Actinomadura spongiicola</name>
    <dbReference type="NCBI Taxonomy" id="2303421"/>
    <lineage>
        <taxon>Bacteria</taxon>
        <taxon>Bacillati</taxon>
        <taxon>Actinomycetota</taxon>
        <taxon>Actinomycetes</taxon>
        <taxon>Streptosporangiales</taxon>
        <taxon>Thermomonosporaceae</taxon>
        <taxon>Actinomadura</taxon>
    </lineage>
</organism>
<protein>
    <submittedName>
        <fullName evidence="5">2-nitropropane dioxygenase</fullName>
    </submittedName>
</protein>
<dbReference type="RefSeq" id="WP_117401650.1">
    <property type="nucleotide sequence ID" value="NZ_QVNQ01000007.1"/>
</dbReference>
<evidence type="ECO:0000256" key="2">
    <source>
        <dbReference type="ARBA" id="ARBA00022643"/>
    </source>
</evidence>
<dbReference type="Gene3D" id="3.20.20.70">
    <property type="entry name" value="Aldolase class I"/>
    <property type="match status" value="1"/>
</dbReference>
<keyword evidence="1" id="KW-0285">Flavoprotein</keyword>
<evidence type="ECO:0000313" key="6">
    <source>
        <dbReference type="Proteomes" id="UP000262882"/>
    </source>
</evidence>
<name>A0A372GC38_9ACTN</name>
<keyword evidence="5" id="KW-0223">Dioxygenase</keyword>
<dbReference type="CDD" id="cd04730">
    <property type="entry name" value="NPD_like"/>
    <property type="match status" value="1"/>
</dbReference>
<dbReference type="GO" id="GO:0018580">
    <property type="term" value="F:nitronate monooxygenase activity"/>
    <property type="evidence" value="ECO:0007669"/>
    <property type="project" value="InterPro"/>
</dbReference>
<dbReference type="PANTHER" id="PTHR32332:SF20">
    <property type="entry name" value="2-NITROPROPANE DIOXYGENASE-LIKE PROTEIN"/>
    <property type="match status" value="1"/>
</dbReference>
<dbReference type="SUPFAM" id="SSF51412">
    <property type="entry name" value="Inosine monophosphate dehydrogenase (IMPDH)"/>
    <property type="match status" value="1"/>
</dbReference>
<dbReference type="InterPro" id="IPR004136">
    <property type="entry name" value="NMO"/>
</dbReference>
<keyword evidence="2" id="KW-0288">FMN</keyword>
<dbReference type="InterPro" id="IPR013785">
    <property type="entry name" value="Aldolase_TIM"/>
</dbReference>
<keyword evidence="4" id="KW-0175">Coiled coil</keyword>
<feature type="coiled-coil region" evidence="4">
    <location>
        <begin position="247"/>
        <end position="274"/>
    </location>
</feature>
<evidence type="ECO:0000256" key="3">
    <source>
        <dbReference type="ARBA" id="ARBA00023002"/>
    </source>
</evidence>
<keyword evidence="3" id="KW-0560">Oxidoreductase</keyword>
<dbReference type="Proteomes" id="UP000262882">
    <property type="component" value="Unassembled WGS sequence"/>
</dbReference>
<sequence length="344" mass="35632">MTGGTRAGRARIDTSVTRLLGCDLPIVQAGMSWASSDSRLPLAVSNAGGLGVIAAGPMRLPDLDRSISEVAAGTDRPYAVNLPLYRKGADEVMDLLVARRVPILIASQGGPRRYLPRFRDTGTICLHVVATEEHAAKAMDAGVDGLVVVGAEAGGHPPAGLVSTLVTVRAVARRFPDAPIIASGGFADGSGLAAALSLGAGAAQFGTRFLASAESNLHPAYKEAVLAAGTGDTRTVGRDLGMIRVLANDFADRMAELESTGADLERRRAEFTATSLRTAAVDGDVIGGKVEMGQSAGLVDALLPAARIVELLVEEYAATLTRLPEVRPAEDLPARPERTPLPAS</sequence>
<proteinExistence type="predicted"/>
<dbReference type="PANTHER" id="PTHR32332">
    <property type="entry name" value="2-NITROPROPANE DIOXYGENASE"/>
    <property type="match status" value="1"/>
</dbReference>
<dbReference type="Pfam" id="PF03060">
    <property type="entry name" value="NMO"/>
    <property type="match status" value="2"/>
</dbReference>
<reference evidence="5 6" key="1">
    <citation type="submission" date="2018-08" db="EMBL/GenBank/DDBJ databases">
        <title>Actinomadura spongicola sp. nov., isolated from marine sponge Leucetta chagosensis.</title>
        <authorList>
            <person name="Li L."/>
            <person name="Lin H.W."/>
        </authorList>
    </citation>
    <scope>NUCLEOTIDE SEQUENCE [LARGE SCALE GENOMIC DNA]</scope>
    <source>
        <strain evidence="5 6">LHW52907</strain>
    </source>
</reference>
<accession>A0A372GC38</accession>
<comment type="caution">
    <text evidence="5">The sequence shown here is derived from an EMBL/GenBank/DDBJ whole genome shotgun (WGS) entry which is preliminary data.</text>
</comment>
<evidence type="ECO:0000313" key="5">
    <source>
        <dbReference type="EMBL" id="RFS82954.1"/>
    </source>
</evidence>